<dbReference type="InterPro" id="IPR016024">
    <property type="entry name" value="ARM-type_fold"/>
</dbReference>
<keyword evidence="4" id="KW-0444">Lipid biosynthesis</keyword>
<keyword evidence="17" id="KW-1185">Reference proteome</keyword>
<evidence type="ECO:0000256" key="8">
    <source>
        <dbReference type="ARBA" id="ARBA00023098"/>
    </source>
</evidence>
<evidence type="ECO:0000256" key="10">
    <source>
        <dbReference type="ARBA" id="ARBA00023136"/>
    </source>
</evidence>
<dbReference type="AlphaFoldDB" id="A0AAV4NDD0"/>
<comment type="similarity">
    <text evidence="13">Belongs to the SERAC1 family.</text>
</comment>
<organism evidence="16 17">
    <name type="scientific">Caerostris darwini</name>
    <dbReference type="NCBI Taxonomy" id="1538125"/>
    <lineage>
        <taxon>Eukaryota</taxon>
        <taxon>Metazoa</taxon>
        <taxon>Ecdysozoa</taxon>
        <taxon>Arthropoda</taxon>
        <taxon>Chelicerata</taxon>
        <taxon>Arachnida</taxon>
        <taxon>Araneae</taxon>
        <taxon>Araneomorphae</taxon>
        <taxon>Entelegynae</taxon>
        <taxon>Araneoidea</taxon>
        <taxon>Araneidae</taxon>
        <taxon>Caerostris</taxon>
    </lineage>
</organism>
<keyword evidence="9" id="KW-0496">Mitochondrion</keyword>
<dbReference type="SUPFAM" id="SSF48371">
    <property type="entry name" value="ARM repeat"/>
    <property type="match status" value="1"/>
</dbReference>
<dbReference type="InterPro" id="IPR029058">
    <property type="entry name" value="AB_hydrolase_fold"/>
</dbReference>
<dbReference type="PANTHER" id="PTHR48182">
    <property type="entry name" value="PROTEIN SERAC1"/>
    <property type="match status" value="1"/>
</dbReference>
<sequence length="635" mass="72539">MQLYVNCNPEVSVLFGNLLPSILFPKRFQIIIVFSQHLNKLRYNGIDDHKSQTVMWKKNIIWPCGVIGGCYVMWSSKDTVCHLLSTNKDGGSFKNKENSSILFPKGFEWQQMMIAETSDLYTSVGLARSPNSNASLFLPPPHKKLDKEKVREELFQLLLSLSLLESDVCVQLLTKRAKFLARQFMRKREVCYEELEDAYNIYHTERSKKASFTFDKLCLQALLGYSSMKSHRTLMFENGVLEALLSALKVHEGDRDFESIIAQIIANLAIEDKFANAFHVTGWIGILASLSKSPYIEVKLPASKALANLDKDDFQHSFYDNGVYLLHPEVRSSKEFSADVIFVHGLLGATFWTWRQHDSMKKFNNVHKKEANNLDLSKLIGHYSTSSFYTFCWPKDWLAVDFPDARFISVDYSTCISKWKASCPQMEERDSLDAKANDLIDKLLLSNIGNRPIVWVTHSMGGLLVKKILVEAAESEEKKMKSIAQRTIGVIFFSVPHKGSDLVNLFKTVPYILKPSIDIEHLQKGSAKLLSLHERFKNFVHQNNIAILSFGETKKSRWGLTLSMLVTEDSSDPDFGEFYPLPMDHLSTCKPESPDSEVYQRTVQFLRNCIPKSSDLFKRYSKLELETLNILCLIP</sequence>
<dbReference type="InterPro" id="IPR052374">
    <property type="entry name" value="SERAC1"/>
</dbReference>
<keyword evidence="10" id="KW-0472">Membrane</keyword>
<protein>
    <recommendedName>
        <fullName evidence="14">Protein SERAC1</fullName>
    </recommendedName>
    <alternativeName>
        <fullName evidence="15">Serine active site-containing protein 1</fullName>
    </alternativeName>
</protein>
<dbReference type="PANTHER" id="PTHR48182:SF2">
    <property type="entry name" value="PROTEIN SERAC1"/>
    <property type="match status" value="1"/>
</dbReference>
<comment type="caution">
    <text evidence="16">The sequence shown here is derived from an EMBL/GenBank/DDBJ whole genome shotgun (WGS) entry which is preliminary data.</text>
</comment>
<evidence type="ECO:0000256" key="1">
    <source>
        <dbReference type="ARBA" id="ARBA00004167"/>
    </source>
</evidence>
<dbReference type="GO" id="GO:0005739">
    <property type="term" value="C:mitochondrion"/>
    <property type="evidence" value="ECO:0007669"/>
    <property type="project" value="UniProtKB-SubCell"/>
</dbReference>
<evidence type="ECO:0000313" key="17">
    <source>
        <dbReference type="Proteomes" id="UP001054837"/>
    </source>
</evidence>
<accession>A0AAV4NDD0</accession>
<evidence type="ECO:0000313" key="16">
    <source>
        <dbReference type="EMBL" id="GIX82666.1"/>
    </source>
</evidence>
<dbReference type="InterPro" id="IPR011989">
    <property type="entry name" value="ARM-like"/>
</dbReference>
<keyword evidence="6" id="KW-0256">Endoplasmic reticulum</keyword>
<evidence type="ECO:0000256" key="5">
    <source>
        <dbReference type="ARBA" id="ARBA00022692"/>
    </source>
</evidence>
<keyword evidence="8" id="KW-0443">Lipid metabolism</keyword>
<gene>
    <name evidence="16" type="primary">SERAC1</name>
    <name evidence="16" type="ORF">CDAR_295731</name>
</gene>
<reference evidence="16 17" key="1">
    <citation type="submission" date="2021-06" db="EMBL/GenBank/DDBJ databases">
        <title>Caerostris darwini draft genome.</title>
        <authorList>
            <person name="Kono N."/>
            <person name="Arakawa K."/>
        </authorList>
    </citation>
    <scope>NUCLEOTIDE SEQUENCE [LARGE SCALE GENOMIC DNA]</scope>
</reference>
<evidence type="ECO:0000256" key="3">
    <source>
        <dbReference type="ARBA" id="ARBA00004240"/>
    </source>
</evidence>
<keyword evidence="11" id="KW-0594">Phospholipid biosynthesis</keyword>
<evidence type="ECO:0000256" key="4">
    <source>
        <dbReference type="ARBA" id="ARBA00022516"/>
    </source>
</evidence>
<proteinExistence type="inferred from homology"/>
<dbReference type="GO" id="GO:0016020">
    <property type="term" value="C:membrane"/>
    <property type="evidence" value="ECO:0007669"/>
    <property type="project" value="UniProtKB-SubCell"/>
</dbReference>
<dbReference type="Gene3D" id="3.40.50.1820">
    <property type="entry name" value="alpha/beta hydrolase"/>
    <property type="match status" value="1"/>
</dbReference>
<name>A0AAV4NDD0_9ARAC</name>
<evidence type="ECO:0000256" key="15">
    <source>
        <dbReference type="ARBA" id="ARBA00041701"/>
    </source>
</evidence>
<dbReference type="GO" id="GO:0005783">
    <property type="term" value="C:endoplasmic reticulum"/>
    <property type="evidence" value="ECO:0007669"/>
    <property type="project" value="UniProtKB-SubCell"/>
</dbReference>
<dbReference type="Gene3D" id="1.25.10.10">
    <property type="entry name" value="Leucine-rich Repeat Variant"/>
    <property type="match status" value="1"/>
</dbReference>
<evidence type="ECO:0000256" key="2">
    <source>
        <dbReference type="ARBA" id="ARBA00004173"/>
    </source>
</evidence>
<dbReference type="EMBL" id="BPLQ01001534">
    <property type="protein sequence ID" value="GIX82666.1"/>
    <property type="molecule type" value="Genomic_DNA"/>
</dbReference>
<comment type="subcellular location">
    <subcellularLocation>
        <location evidence="3">Endoplasmic reticulum</location>
    </subcellularLocation>
    <subcellularLocation>
        <location evidence="1">Membrane</location>
        <topology evidence="1">Single-pass membrane protein</topology>
    </subcellularLocation>
    <subcellularLocation>
        <location evidence="2">Mitochondrion</location>
    </subcellularLocation>
</comment>
<dbReference type="GO" id="GO:0008654">
    <property type="term" value="P:phospholipid biosynthetic process"/>
    <property type="evidence" value="ECO:0007669"/>
    <property type="project" value="UniProtKB-KW"/>
</dbReference>
<evidence type="ECO:0000256" key="9">
    <source>
        <dbReference type="ARBA" id="ARBA00023128"/>
    </source>
</evidence>
<evidence type="ECO:0000256" key="6">
    <source>
        <dbReference type="ARBA" id="ARBA00022824"/>
    </source>
</evidence>
<evidence type="ECO:0000256" key="14">
    <source>
        <dbReference type="ARBA" id="ARBA00040991"/>
    </source>
</evidence>
<keyword evidence="12" id="KW-1208">Phospholipid metabolism</keyword>
<dbReference type="SUPFAM" id="SSF53474">
    <property type="entry name" value="alpha/beta-Hydrolases"/>
    <property type="match status" value="1"/>
</dbReference>
<keyword evidence="7" id="KW-1133">Transmembrane helix</keyword>
<evidence type="ECO:0000256" key="11">
    <source>
        <dbReference type="ARBA" id="ARBA00023209"/>
    </source>
</evidence>
<evidence type="ECO:0000256" key="13">
    <source>
        <dbReference type="ARBA" id="ARBA00038024"/>
    </source>
</evidence>
<dbReference type="Proteomes" id="UP001054837">
    <property type="component" value="Unassembled WGS sequence"/>
</dbReference>
<keyword evidence="5" id="KW-0812">Transmembrane</keyword>
<evidence type="ECO:0000256" key="12">
    <source>
        <dbReference type="ARBA" id="ARBA00023264"/>
    </source>
</evidence>
<evidence type="ECO:0000256" key="7">
    <source>
        <dbReference type="ARBA" id="ARBA00022989"/>
    </source>
</evidence>